<keyword evidence="3" id="KW-1185">Reference proteome</keyword>
<sequence length="333" mass="36726">MTVAAREIPQANQFRVQRLEVFLTHTIAGFRGPVTVRPIHDGLENMSYLIATPGDRLVLRAKTPDATHPLEREFRVVAALSARGFPVPRPLIYSDDESVLGYAFYVMTFVDGRIFPRPSLPGVTPADRTAIYDAMTDTLARLHSYDPHTLGLASLNKSSGYLAGQVQHWSEVYRTLSGDELPEMNRLMAWLPDHLPPDRPLRLVHNDFATEKLIIAPQEPKILAVVDWEAATLGDPVADAVNSAIPWITPHATASGTSLMGLKLSELGIPSMDRYLSAYAARAGLAEIPHLNTYIAYCFFRRVAMLRRNPGAAEPRHAAALAKIGWAFAQRAG</sequence>
<accession>A0A8J2YBR9</accession>
<dbReference type="InterPro" id="IPR002575">
    <property type="entry name" value="Aminoglycoside_PTrfase"/>
</dbReference>
<dbReference type="InterPro" id="IPR011009">
    <property type="entry name" value="Kinase-like_dom_sf"/>
</dbReference>
<dbReference type="PANTHER" id="PTHR47829">
    <property type="entry name" value="HYDROLASE, PUTATIVE (AFU_ORTHOLOGUE AFUA_1G12880)-RELATED"/>
    <property type="match status" value="1"/>
</dbReference>
<dbReference type="EMBL" id="BMCP01000001">
    <property type="protein sequence ID" value="GGE34276.1"/>
    <property type="molecule type" value="Genomic_DNA"/>
</dbReference>
<dbReference type="Gene3D" id="3.90.1200.10">
    <property type="match status" value="1"/>
</dbReference>
<dbReference type="PANTHER" id="PTHR47829:SF1">
    <property type="entry name" value="HAD FAMILY PHOSPHATASE"/>
    <property type="match status" value="1"/>
</dbReference>
<evidence type="ECO:0000313" key="3">
    <source>
        <dbReference type="Proteomes" id="UP000602745"/>
    </source>
</evidence>
<feature type="domain" description="Aminoglycoside phosphotransferase" evidence="1">
    <location>
        <begin position="35"/>
        <end position="247"/>
    </location>
</feature>
<dbReference type="Proteomes" id="UP000602745">
    <property type="component" value="Unassembled WGS sequence"/>
</dbReference>
<comment type="caution">
    <text evidence="2">The sequence shown here is derived from an EMBL/GenBank/DDBJ whole genome shotgun (WGS) entry which is preliminary data.</text>
</comment>
<proteinExistence type="predicted"/>
<evidence type="ECO:0000259" key="1">
    <source>
        <dbReference type="Pfam" id="PF01636"/>
    </source>
</evidence>
<reference evidence="2" key="1">
    <citation type="journal article" date="2014" name="Int. J. Syst. Evol. Microbiol.">
        <title>Complete genome sequence of Corynebacterium casei LMG S-19264T (=DSM 44701T), isolated from a smear-ripened cheese.</title>
        <authorList>
            <consortium name="US DOE Joint Genome Institute (JGI-PGF)"/>
            <person name="Walter F."/>
            <person name="Albersmeier A."/>
            <person name="Kalinowski J."/>
            <person name="Ruckert C."/>
        </authorList>
    </citation>
    <scope>NUCLEOTIDE SEQUENCE</scope>
    <source>
        <strain evidence="2">CCM 7684</strain>
    </source>
</reference>
<gene>
    <name evidence="2" type="ORF">GCM10007276_09550</name>
</gene>
<organism evidence="2 3">
    <name type="scientific">Agaricicola taiwanensis</name>
    <dbReference type="NCBI Taxonomy" id="591372"/>
    <lineage>
        <taxon>Bacteria</taxon>
        <taxon>Pseudomonadati</taxon>
        <taxon>Pseudomonadota</taxon>
        <taxon>Alphaproteobacteria</taxon>
        <taxon>Rhodobacterales</taxon>
        <taxon>Paracoccaceae</taxon>
        <taxon>Agaricicola</taxon>
    </lineage>
</organism>
<dbReference type="SUPFAM" id="SSF56112">
    <property type="entry name" value="Protein kinase-like (PK-like)"/>
    <property type="match status" value="1"/>
</dbReference>
<dbReference type="RefSeq" id="WP_188408528.1">
    <property type="nucleotide sequence ID" value="NZ_BMCP01000001.1"/>
</dbReference>
<reference evidence="2" key="2">
    <citation type="submission" date="2020-09" db="EMBL/GenBank/DDBJ databases">
        <authorList>
            <person name="Sun Q."/>
            <person name="Sedlacek I."/>
        </authorList>
    </citation>
    <scope>NUCLEOTIDE SEQUENCE</scope>
    <source>
        <strain evidence="2">CCM 7684</strain>
    </source>
</reference>
<dbReference type="InterPro" id="IPR052898">
    <property type="entry name" value="ACAD10-like"/>
</dbReference>
<dbReference type="InterPro" id="IPR041726">
    <property type="entry name" value="ACAD10_11_N"/>
</dbReference>
<dbReference type="Gene3D" id="3.30.200.20">
    <property type="entry name" value="Phosphorylase Kinase, domain 1"/>
    <property type="match status" value="1"/>
</dbReference>
<protein>
    <submittedName>
        <fullName evidence="2">Aminoglycoside phosphotransferase</fullName>
    </submittedName>
</protein>
<dbReference type="Pfam" id="PF01636">
    <property type="entry name" value="APH"/>
    <property type="match status" value="1"/>
</dbReference>
<evidence type="ECO:0000313" key="2">
    <source>
        <dbReference type="EMBL" id="GGE34276.1"/>
    </source>
</evidence>
<dbReference type="CDD" id="cd05154">
    <property type="entry name" value="ACAD10_11_N-like"/>
    <property type="match status" value="1"/>
</dbReference>
<dbReference type="AlphaFoldDB" id="A0A8J2YBR9"/>
<name>A0A8J2YBR9_9RHOB</name>